<dbReference type="GO" id="GO:0016020">
    <property type="term" value="C:membrane"/>
    <property type="evidence" value="ECO:0007669"/>
    <property type="project" value="UniProtKB-SubCell"/>
</dbReference>
<dbReference type="EMBL" id="AP014809">
    <property type="protein sequence ID" value="BAU93166.1"/>
    <property type="molecule type" value="Genomic_DNA"/>
</dbReference>
<evidence type="ECO:0000256" key="3">
    <source>
        <dbReference type="ARBA" id="ARBA00022989"/>
    </source>
</evidence>
<keyword evidence="2 5" id="KW-0812">Transmembrane</keyword>
<feature type="transmembrane region" description="Helical" evidence="5">
    <location>
        <begin position="391"/>
        <end position="410"/>
    </location>
</feature>
<dbReference type="OrthoDB" id="9771451at2"/>
<feature type="transmembrane region" description="Helical" evidence="5">
    <location>
        <begin position="268"/>
        <end position="292"/>
    </location>
</feature>
<dbReference type="PANTHER" id="PTHR11662:SF399">
    <property type="entry name" value="FI19708P1-RELATED"/>
    <property type="match status" value="1"/>
</dbReference>
<evidence type="ECO:0000259" key="6">
    <source>
        <dbReference type="PROSITE" id="PS50850"/>
    </source>
</evidence>
<feature type="transmembrane region" description="Helical" evidence="5">
    <location>
        <begin position="50"/>
        <end position="68"/>
    </location>
</feature>
<dbReference type="Proteomes" id="UP000218288">
    <property type="component" value="Chromosome"/>
</dbReference>
<evidence type="ECO:0000256" key="2">
    <source>
        <dbReference type="ARBA" id="ARBA00022692"/>
    </source>
</evidence>
<dbReference type="PANTHER" id="PTHR11662">
    <property type="entry name" value="SOLUTE CARRIER FAMILY 17"/>
    <property type="match status" value="1"/>
</dbReference>
<feature type="transmembrane region" description="Helical" evidence="5">
    <location>
        <begin position="80"/>
        <end position="106"/>
    </location>
</feature>
<dbReference type="RefSeq" id="WP_096486947.1">
    <property type="nucleotide sequence ID" value="NZ_AP014809.1"/>
</dbReference>
<evidence type="ECO:0000313" key="8">
    <source>
        <dbReference type="Proteomes" id="UP000218288"/>
    </source>
</evidence>
<evidence type="ECO:0000256" key="4">
    <source>
        <dbReference type="ARBA" id="ARBA00023136"/>
    </source>
</evidence>
<reference evidence="7 8" key="1">
    <citation type="journal article" date="2016" name="Genome Announc.">
        <title>Complete Genome Sequence of Methylobacterium populi P-1M, Isolated from Pink-Pigmented Household Biofilm.</title>
        <authorList>
            <person name="Morohoshi T."/>
            <person name="Ikeda T."/>
        </authorList>
    </citation>
    <scope>NUCLEOTIDE SEQUENCE [LARGE SCALE GENOMIC DNA]</scope>
    <source>
        <strain evidence="7 8">P-1M</strain>
    </source>
</reference>
<keyword evidence="3 5" id="KW-1133">Transmembrane helix</keyword>
<dbReference type="GO" id="GO:0022857">
    <property type="term" value="F:transmembrane transporter activity"/>
    <property type="evidence" value="ECO:0007669"/>
    <property type="project" value="InterPro"/>
</dbReference>
<organism evidence="7 8">
    <name type="scientific">Methylorubrum populi</name>
    <dbReference type="NCBI Taxonomy" id="223967"/>
    <lineage>
        <taxon>Bacteria</taxon>
        <taxon>Pseudomonadati</taxon>
        <taxon>Pseudomonadota</taxon>
        <taxon>Alphaproteobacteria</taxon>
        <taxon>Hyphomicrobiales</taxon>
        <taxon>Methylobacteriaceae</taxon>
        <taxon>Methylorubrum</taxon>
    </lineage>
</organism>
<evidence type="ECO:0000256" key="1">
    <source>
        <dbReference type="ARBA" id="ARBA00004141"/>
    </source>
</evidence>
<proteinExistence type="predicted"/>
<dbReference type="InterPro" id="IPR020846">
    <property type="entry name" value="MFS_dom"/>
</dbReference>
<gene>
    <name evidence="7" type="ORF">MPPM_4561</name>
</gene>
<evidence type="ECO:0000256" key="5">
    <source>
        <dbReference type="SAM" id="Phobius"/>
    </source>
</evidence>
<keyword evidence="4 5" id="KW-0472">Membrane</keyword>
<feature type="domain" description="Major facilitator superfamily (MFS) profile" evidence="6">
    <location>
        <begin position="14"/>
        <end position="417"/>
    </location>
</feature>
<dbReference type="CDD" id="cd17319">
    <property type="entry name" value="MFS_ExuT_GudP_like"/>
    <property type="match status" value="1"/>
</dbReference>
<dbReference type="InterPro" id="IPR011701">
    <property type="entry name" value="MFS"/>
</dbReference>
<feature type="transmembrane region" description="Helical" evidence="5">
    <location>
        <begin position="164"/>
        <end position="187"/>
    </location>
</feature>
<dbReference type="Gene3D" id="1.20.1250.20">
    <property type="entry name" value="MFS general substrate transporter like domains"/>
    <property type="match status" value="2"/>
</dbReference>
<feature type="transmembrane region" description="Helical" evidence="5">
    <location>
        <begin position="12"/>
        <end position="30"/>
    </location>
</feature>
<dbReference type="InterPro" id="IPR036259">
    <property type="entry name" value="MFS_trans_sf"/>
</dbReference>
<dbReference type="PROSITE" id="PS50850">
    <property type="entry name" value="MFS"/>
    <property type="match status" value="1"/>
</dbReference>
<name>A0A160PJI3_9HYPH</name>
<dbReference type="SUPFAM" id="SSF103473">
    <property type="entry name" value="MFS general substrate transporter"/>
    <property type="match status" value="1"/>
</dbReference>
<feature type="transmembrane region" description="Helical" evidence="5">
    <location>
        <begin position="328"/>
        <end position="350"/>
    </location>
</feature>
<evidence type="ECO:0000313" key="7">
    <source>
        <dbReference type="EMBL" id="BAU93166.1"/>
    </source>
</evidence>
<protein>
    <submittedName>
        <fullName evidence="7">Major facilitator superfamily protein</fullName>
    </submittedName>
</protein>
<feature type="transmembrane region" description="Helical" evidence="5">
    <location>
        <begin position="304"/>
        <end position="322"/>
    </location>
</feature>
<dbReference type="InterPro" id="IPR050382">
    <property type="entry name" value="MFS_Na/Anion_cotransporter"/>
</dbReference>
<dbReference type="Pfam" id="PF07690">
    <property type="entry name" value="MFS_1"/>
    <property type="match status" value="1"/>
</dbReference>
<accession>A0A160PJI3</accession>
<dbReference type="AlphaFoldDB" id="A0A160PJI3"/>
<comment type="subcellular location">
    <subcellularLocation>
        <location evidence="1">Membrane</location>
        <topology evidence="1">Multi-pass membrane protein</topology>
    </subcellularLocation>
</comment>
<feature type="transmembrane region" description="Helical" evidence="5">
    <location>
        <begin position="230"/>
        <end position="248"/>
    </location>
</feature>
<feature type="transmembrane region" description="Helical" evidence="5">
    <location>
        <begin position="362"/>
        <end position="385"/>
    </location>
</feature>
<sequence length="433" mass="46825">MITIPRRVTAPGMVLFLLCLMYFITYVDRVNVGTAGPAIKGELGLSNTELGLVFSAFAYPYAVFQIIGGAMADKWGARRTLLICGLIWAAATVATGFVGGVVSLFLARFALGFGEGATFPTATRAMQSWVAKDQRGFAQGITHSFARFGNAVTPPLVVLMMAYVGWRGAFVVLGIVSFAWVLVWAFYYRDDPREHKGITGEDLERLAIRDRTAKPVAKPPVPWRRLVPRMAPVTLTYFCYGWSLWLYLNWLPSFFKDGYGLDIKNSALFASGVFFAGVVGDTLGGVVSDRILKKTGDLQKARRNVICLGMLGAAACLAGVFFTKELTLVALLLSGGFFFLELVIGPIWSVPMDIAPQYAGTASGLMNFGSAFAAIVSPLTFGLIVDLTGNWILPFAGSIGLLLLGAGLAFTMHPERPFEDEPTPLTPRAVPAE</sequence>